<feature type="transmembrane region" description="Helical" evidence="1">
    <location>
        <begin position="15"/>
        <end position="37"/>
    </location>
</feature>
<dbReference type="EMBL" id="CP019606">
    <property type="protein sequence ID" value="AQP46297.1"/>
    <property type="molecule type" value="Genomic_DNA"/>
</dbReference>
<keyword evidence="1" id="KW-1133">Transmembrane helix</keyword>
<dbReference type="STRING" id="1332264.BW730_00625"/>
<dbReference type="AlphaFoldDB" id="A0A1Q2CJK8"/>
<keyword evidence="1" id="KW-0812">Transmembrane</keyword>
<evidence type="ECO:0000313" key="3">
    <source>
        <dbReference type="Proteomes" id="UP000188145"/>
    </source>
</evidence>
<feature type="transmembrane region" description="Helical" evidence="1">
    <location>
        <begin position="49"/>
        <end position="69"/>
    </location>
</feature>
<keyword evidence="1" id="KW-0472">Membrane</keyword>
<proteinExistence type="predicted"/>
<keyword evidence="3" id="KW-1185">Reference proteome</keyword>
<name>A0A1Q2CJK8_9ACTN</name>
<sequence>MDEPLSTTRWPASRIVGVVLAVVVGVPFLWVLVSVFVSRLHFGPDPHGYVLIFGTFACLIFGLLTAIALPWAFPLSARPRAFVWSFVGYAVIAAALIVMLVTA</sequence>
<gene>
    <name evidence="2" type="ORF">BW730_00625</name>
</gene>
<protein>
    <submittedName>
        <fullName evidence="2">Uncharacterized protein</fullName>
    </submittedName>
</protein>
<reference evidence="3" key="1">
    <citation type="submission" date="2017-02" db="EMBL/GenBank/DDBJ databases">
        <title>Tessaracoccus aquaemaris sp. nov., isolated from the intestine of a Korean rockfish, Sebastes schlegelii, in a marine aquaculture pond.</title>
        <authorList>
            <person name="Tak E.J."/>
            <person name="Bae J.-W."/>
        </authorList>
    </citation>
    <scope>NUCLEOTIDE SEQUENCE [LARGE SCALE GENOMIC DNA]</scope>
    <source>
        <strain evidence="3">NSG39</strain>
    </source>
</reference>
<evidence type="ECO:0000256" key="1">
    <source>
        <dbReference type="SAM" id="Phobius"/>
    </source>
</evidence>
<organism evidence="2 3">
    <name type="scientific">Tessaracoccus aquimaris</name>
    <dbReference type="NCBI Taxonomy" id="1332264"/>
    <lineage>
        <taxon>Bacteria</taxon>
        <taxon>Bacillati</taxon>
        <taxon>Actinomycetota</taxon>
        <taxon>Actinomycetes</taxon>
        <taxon>Propionibacteriales</taxon>
        <taxon>Propionibacteriaceae</taxon>
        <taxon>Tessaracoccus</taxon>
    </lineage>
</organism>
<accession>A0A1Q2CJK8</accession>
<dbReference type="KEGG" id="tes:BW730_00625"/>
<dbReference type="Proteomes" id="UP000188145">
    <property type="component" value="Chromosome"/>
</dbReference>
<feature type="transmembrane region" description="Helical" evidence="1">
    <location>
        <begin position="81"/>
        <end position="101"/>
    </location>
</feature>
<evidence type="ECO:0000313" key="2">
    <source>
        <dbReference type="EMBL" id="AQP46297.1"/>
    </source>
</evidence>